<dbReference type="EMBL" id="JAQOSP010000031">
    <property type="protein sequence ID" value="MDJ1168705.1"/>
    <property type="molecule type" value="Genomic_DNA"/>
</dbReference>
<dbReference type="InterPro" id="IPR006311">
    <property type="entry name" value="TAT_signal"/>
</dbReference>
<gene>
    <name evidence="1" type="ORF">PMG71_04630</name>
</gene>
<organism evidence="1 2">
    <name type="scientific">Roseofilum acuticapitatum BLCC-M154</name>
    <dbReference type="NCBI Taxonomy" id="3022444"/>
    <lineage>
        <taxon>Bacteria</taxon>
        <taxon>Bacillati</taxon>
        <taxon>Cyanobacteriota</taxon>
        <taxon>Cyanophyceae</taxon>
        <taxon>Desertifilales</taxon>
        <taxon>Desertifilaceae</taxon>
        <taxon>Roseofilum</taxon>
        <taxon>Roseofilum acuticapitatum</taxon>
    </lineage>
</organism>
<sequence>MTLQRRQFLLFLGATATTVACGSLGQQGGSASVTGSSATAVSSPKALGLRFQPVKYPCPLSYEGQAIEQQKSLYNTYEVVDDIVLPEGYTYQVIASWGDKVGNSRFGYNNDYLSFLPTGPDTGFLTINFEYVSVPTWEQTYPMVMGKSLPSKVIPALEKAGDEGINAFDLNDEALKTEFYNFFKETLIDQGIGVISLRREANGKWVRTYSPQDRRITGISGLEDGKYLQATGPAVAVFRKTKGMGYLDTLGDKIIGTFNNCAGGTSPWGTVFSAEENYQDFVPEGVYADGTSLHPKEKPVKREEFNGQGNPFGLAGNKYGWMVEVDPANGNDYGTKHTWLGRFRHEAVGIRAEAGKPLVVYSGCDRRGGHVYKFVSTGLVRNPQDKANSRLLRDGMLYAAKFKADGTGSWIALKADTPVNPDLPSDYHGGMIPLPNGDRTQGGFEKIEQDGAIAVFKQKFPTLGDLYQGNTPEEVQGAILIDAHFAANAAGATCTARPEDTMIRPGDGALFMTFTSGSPGGDGGAHKAVFSNSKGESHEHGWIMRLEETGNDPASMTFRWQNLAMGGEATEGGMGFSNPDNLEFDAAGNLWMVTDMSTSKHNNPVPAGRVDSQRNFISQSSLRGIFGNNSMWYIPLSGDHAGEAYPFALSPMETESTGPFFTADQKTLFLSIQHPGELYGMRQNMASETREFSMMTTDGQEFMQKRIVPLGSNWPGKGPNDPPKPSVVAIHRVDRQPLV</sequence>
<comment type="caution">
    <text evidence="1">The sequence shown here is derived from an EMBL/GenBank/DDBJ whole genome shotgun (WGS) entry which is preliminary data.</text>
</comment>
<dbReference type="PANTHER" id="PTHR35399">
    <property type="entry name" value="SLR8030 PROTEIN"/>
    <property type="match status" value="1"/>
</dbReference>
<dbReference type="InterPro" id="IPR008557">
    <property type="entry name" value="PhoX"/>
</dbReference>
<keyword evidence="2" id="KW-1185">Reference proteome</keyword>
<dbReference type="RefSeq" id="WP_283752467.1">
    <property type="nucleotide sequence ID" value="NZ_JAQOSP010000031.1"/>
</dbReference>
<evidence type="ECO:0000313" key="2">
    <source>
        <dbReference type="Proteomes" id="UP001235303"/>
    </source>
</evidence>
<dbReference type="Proteomes" id="UP001235303">
    <property type="component" value="Unassembled WGS sequence"/>
</dbReference>
<dbReference type="PANTHER" id="PTHR35399:SF2">
    <property type="entry name" value="DUF839 DOMAIN-CONTAINING PROTEIN"/>
    <property type="match status" value="1"/>
</dbReference>
<accession>A0ABT7AP81</accession>
<dbReference type="PROSITE" id="PS51318">
    <property type="entry name" value="TAT"/>
    <property type="match status" value="1"/>
</dbReference>
<reference evidence="1 2" key="1">
    <citation type="submission" date="2023-01" db="EMBL/GenBank/DDBJ databases">
        <title>Novel diversity within Roseofilum (Cyanobacteria; Desertifilaceae) from marine benthic mats with descriptions of four novel species.</title>
        <authorList>
            <person name="Wang Y."/>
            <person name="Berthold D.E."/>
            <person name="Hu J."/>
            <person name="Lefler F.W."/>
            <person name="Laughinghouse H.D. IV."/>
        </authorList>
    </citation>
    <scope>NUCLEOTIDE SEQUENCE [LARGE SCALE GENOMIC DNA]</scope>
    <source>
        <strain evidence="1 2">BLCC-M154</strain>
    </source>
</reference>
<protein>
    <submittedName>
        <fullName evidence="1">DUF839 domain-containing protein</fullName>
    </submittedName>
</protein>
<dbReference type="PROSITE" id="PS51257">
    <property type="entry name" value="PROKAR_LIPOPROTEIN"/>
    <property type="match status" value="1"/>
</dbReference>
<name>A0ABT7AP81_9CYAN</name>
<proteinExistence type="predicted"/>
<evidence type="ECO:0000313" key="1">
    <source>
        <dbReference type="EMBL" id="MDJ1168705.1"/>
    </source>
</evidence>
<dbReference type="Pfam" id="PF05787">
    <property type="entry name" value="PhoX"/>
    <property type="match status" value="1"/>
</dbReference>